<evidence type="ECO:0000256" key="1">
    <source>
        <dbReference type="ARBA" id="ARBA00000900"/>
    </source>
</evidence>
<dbReference type="SUPFAM" id="SSF57850">
    <property type="entry name" value="RING/U-box"/>
    <property type="match status" value="1"/>
</dbReference>
<feature type="region of interest" description="Disordered" evidence="13">
    <location>
        <begin position="1"/>
        <end position="22"/>
    </location>
</feature>
<reference evidence="16" key="1">
    <citation type="journal article" date="2023" name="Plant J.">
        <title>Genome sequences and population genomics provide insights into the demographic history, inbreeding, and mutation load of two 'living fossil' tree species of Dipteronia.</title>
        <authorList>
            <person name="Feng Y."/>
            <person name="Comes H.P."/>
            <person name="Chen J."/>
            <person name="Zhu S."/>
            <person name="Lu R."/>
            <person name="Zhang X."/>
            <person name="Li P."/>
            <person name="Qiu J."/>
            <person name="Olsen K.M."/>
            <person name="Qiu Y."/>
        </authorList>
    </citation>
    <scope>NUCLEOTIDE SEQUENCE</scope>
    <source>
        <strain evidence="16">KIB01</strain>
    </source>
</reference>
<keyword evidence="10 14" id="KW-0472">Membrane</keyword>
<comment type="subcellular location">
    <subcellularLocation>
        <location evidence="2">Membrane</location>
        <topology evidence="2">Single-pass membrane protein</topology>
    </subcellularLocation>
</comment>
<keyword evidence="17" id="KW-1185">Reference proteome</keyword>
<evidence type="ECO:0000256" key="10">
    <source>
        <dbReference type="ARBA" id="ARBA00023136"/>
    </source>
</evidence>
<evidence type="ECO:0000256" key="11">
    <source>
        <dbReference type="ARBA" id="ARBA00024209"/>
    </source>
</evidence>
<feature type="region of interest" description="Disordered" evidence="13">
    <location>
        <begin position="77"/>
        <end position="98"/>
    </location>
</feature>
<dbReference type="InterPro" id="IPR044602">
    <property type="entry name" value="ATL10/ATL72-79-like"/>
</dbReference>
<evidence type="ECO:0000256" key="7">
    <source>
        <dbReference type="ARBA" id="ARBA00022786"/>
    </source>
</evidence>
<evidence type="ECO:0000256" key="5">
    <source>
        <dbReference type="ARBA" id="ARBA00022692"/>
    </source>
</evidence>
<dbReference type="GO" id="GO:0016020">
    <property type="term" value="C:membrane"/>
    <property type="evidence" value="ECO:0007669"/>
    <property type="project" value="UniProtKB-SubCell"/>
</dbReference>
<evidence type="ECO:0000313" key="16">
    <source>
        <dbReference type="EMBL" id="KAK2663608.1"/>
    </source>
</evidence>
<dbReference type="SMART" id="SM00184">
    <property type="entry name" value="RING"/>
    <property type="match status" value="1"/>
</dbReference>
<dbReference type="InterPro" id="IPR013083">
    <property type="entry name" value="Znf_RING/FYVE/PHD"/>
</dbReference>
<dbReference type="InterPro" id="IPR001841">
    <property type="entry name" value="Znf_RING"/>
</dbReference>
<dbReference type="PANTHER" id="PTHR46905">
    <property type="entry name" value="RING-H2 FINGER PROTEIN ATL78"/>
    <property type="match status" value="1"/>
</dbReference>
<dbReference type="AlphaFoldDB" id="A0AAD9XR93"/>
<dbReference type="GO" id="GO:0061630">
    <property type="term" value="F:ubiquitin protein ligase activity"/>
    <property type="evidence" value="ECO:0007669"/>
    <property type="project" value="UniProtKB-EC"/>
</dbReference>
<evidence type="ECO:0000256" key="12">
    <source>
        <dbReference type="PROSITE-ProRule" id="PRU00175"/>
    </source>
</evidence>
<sequence>MRPPPAAAPVVVSNNESMLSSTATPTCSPETCRWRPYSNSNDFETNAILILVILFCALICALALNAAIRCFLGGQRGQQQRSPHRLPQQPLEDRKPSLQAAAAQPLVAPTLLYSAGMKLPGAVAECAICLSEFIEGDAIQVLGRCKHGFHVQCIQQWLFSHHSCPTCRCPCLADHPPSPSMESTTMSQTGSN</sequence>
<keyword evidence="8" id="KW-0862">Zinc</keyword>
<keyword evidence="12" id="KW-0863">Zinc-finger</keyword>
<dbReference type="GO" id="GO:0008270">
    <property type="term" value="F:zinc ion binding"/>
    <property type="evidence" value="ECO:0007669"/>
    <property type="project" value="UniProtKB-KW"/>
</dbReference>
<evidence type="ECO:0000256" key="14">
    <source>
        <dbReference type="SAM" id="Phobius"/>
    </source>
</evidence>
<evidence type="ECO:0000259" key="15">
    <source>
        <dbReference type="PROSITE" id="PS50089"/>
    </source>
</evidence>
<evidence type="ECO:0000313" key="17">
    <source>
        <dbReference type="Proteomes" id="UP001280121"/>
    </source>
</evidence>
<accession>A0AAD9XR93</accession>
<keyword evidence="6" id="KW-0479">Metal-binding</keyword>
<comment type="caution">
    <text evidence="16">The sequence shown here is derived from an EMBL/GenBank/DDBJ whole genome shotgun (WGS) entry which is preliminary data.</text>
</comment>
<feature type="compositionally biased region" description="Polar residues" evidence="13">
    <location>
        <begin position="13"/>
        <end position="22"/>
    </location>
</feature>
<evidence type="ECO:0000256" key="8">
    <source>
        <dbReference type="ARBA" id="ARBA00022833"/>
    </source>
</evidence>
<comment type="similarity">
    <text evidence="11">Belongs to the RING-type zinc finger family. ATL subfamily.</text>
</comment>
<name>A0AAD9XR93_9ROSI</name>
<comment type="catalytic activity">
    <reaction evidence="1">
        <text>S-ubiquitinyl-[E2 ubiquitin-conjugating enzyme]-L-cysteine + [acceptor protein]-L-lysine = [E2 ubiquitin-conjugating enzyme]-L-cysteine + N(6)-ubiquitinyl-[acceptor protein]-L-lysine.</text>
        <dbReference type="EC" id="2.3.2.27"/>
    </reaction>
</comment>
<keyword evidence="7" id="KW-0833">Ubl conjugation pathway</keyword>
<dbReference type="PROSITE" id="PS50089">
    <property type="entry name" value="ZF_RING_2"/>
    <property type="match status" value="1"/>
</dbReference>
<dbReference type="EC" id="2.3.2.27" evidence="3"/>
<feature type="transmembrane region" description="Helical" evidence="14">
    <location>
        <begin position="47"/>
        <end position="72"/>
    </location>
</feature>
<keyword evidence="9 14" id="KW-1133">Transmembrane helix</keyword>
<evidence type="ECO:0000256" key="13">
    <source>
        <dbReference type="SAM" id="MobiDB-lite"/>
    </source>
</evidence>
<evidence type="ECO:0000256" key="4">
    <source>
        <dbReference type="ARBA" id="ARBA00022679"/>
    </source>
</evidence>
<feature type="domain" description="RING-type" evidence="15">
    <location>
        <begin position="126"/>
        <end position="168"/>
    </location>
</feature>
<evidence type="ECO:0000256" key="3">
    <source>
        <dbReference type="ARBA" id="ARBA00012483"/>
    </source>
</evidence>
<proteinExistence type="inferred from homology"/>
<dbReference type="EMBL" id="JANJYI010000001">
    <property type="protein sequence ID" value="KAK2663608.1"/>
    <property type="molecule type" value="Genomic_DNA"/>
</dbReference>
<evidence type="ECO:0000256" key="6">
    <source>
        <dbReference type="ARBA" id="ARBA00022723"/>
    </source>
</evidence>
<dbReference type="GO" id="GO:0016567">
    <property type="term" value="P:protein ubiquitination"/>
    <property type="evidence" value="ECO:0007669"/>
    <property type="project" value="InterPro"/>
</dbReference>
<keyword evidence="4" id="KW-0808">Transferase</keyword>
<dbReference type="PANTHER" id="PTHR46905:SF1">
    <property type="entry name" value="RING-TYPE E3 UBIQUITIN TRANSFERASE"/>
    <property type="match status" value="1"/>
</dbReference>
<dbReference type="Proteomes" id="UP001280121">
    <property type="component" value="Unassembled WGS sequence"/>
</dbReference>
<gene>
    <name evidence="16" type="ORF">Ddye_002182</name>
</gene>
<evidence type="ECO:0000256" key="2">
    <source>
        <dbReference type="ARBA" id="ARBA00004167"/>
    </source>
</evidence>
<keyword evidence="5 14" id="KW-0812">Transmembrane</keyword>
<dbReference type="Pfam" id="PF13639">
    <property type="entry name" value="zf-RING_2"/>
    <property type="match status" value="1"/>
</dbReference>
<dbReference type="Gene3D" id="3.30.40.10">
    <property type="entry name" value="Zinc/RING finger domain, C3HC4 (zinc finger)"/>
    <property type="match status" value="1"/>
</dbReference>
<protein>
    <recommendedName>
        <fullName evidence="3">RING-type E3 ubiquitin transferase</fullName>
        <ecNumber evidence="3">2.3.2.27</ecNumber>
    </recommendedName>
</protein>
<organism evidence="16 17">
    <name type="scientific">Dipteronia dyeriana</name>
    <dbReference type="NCBI Taxonomy" id="168575"/>
    <lineage>
        <taxon>Eukaryota</taxon>
        <taxon>Viridiplantae</taxon>
        <taxon>Streptophyta</taxon>
        <taxon>Embryophyta</taxon>
        <taxon>Tracheophyta</taxon>
        <taxon>Spermatophyta</taxon>
        <taxon>Magnoliopsida</taxon>
        <taxon>eudicotyledons</taxon>
        <taxon>Gunneridae</taxon>
        <taxon>Pentapetalae</taxon>
        <taxon>rosids</taxon>
        <taxon>malvids</taxon>
        <taxon>Sapindales</taxon>
        <taxon>Sapindaceae</taxon>
        <taxon>Hippocastanoideae</taxon>
        <taxon>Acereae</taxon>
        <taxon>Dipteronia</taxon>
    </lineage>
</organism>
<evidence type="ECO:0000256" key="9">
    <source>
        <dbReference type="ARBA" id="ARBA00022989"/>
    </source>
</evidence>